<evidence type="ECO:0000256" key="1">
    <source>
        <dbReference type="SAM" id="MobiDB-lite"/>
    </source>
</evidence>
<reference evidence="2" key="1">
    <citation type="submission" date="2013-04" db="EMBL/GenBank/DDBJ databases">
        <authorList>
            <person name="Qu J."/>
            <person name="Murali S.C."/>
            <person name="Bandaranaike D."/>
            <person name="Bellair M."/>
            <person name="Blankenburg K."/>
            <person name="Chao H."/>
            <person name="Dinh H."/>
            <person name="Doddapaneni H."/>
            <person name="Downs B."/>
            <person name="Dugan-Rocha S."/>
            <person name="Elkadiri S."/>
            <person name="Gnanaolivu R.D."/>
            <person name="Hernandez B."/>
            <person name="Javaid M."/>
            <person name="Jayaseelan J.C."/>
            <person name="Lee S."/>
            <person name="Li M."/>
            <person name="Ming W."/>
            <person name="Munidasa M."/>
            <person name="Muniz J."/>
            <person name="Nguyen L."/>
            <person name="Ongeri F."/>
            <person name="Osuji N."/>
            <person name="Pu L.-L."/>
            <person name="Puazo M."/>
            <person name="Qu C."/>
            <person name="Quiroz J."/>
            <person name="Raj R."/>
            <person name="Weissenberger G."/>
            <person name="Xin Y."/>
            <person name="Zou X."/>
            <person name="Han Y."/>
            <person name="Richards S."/>
            <person name="Worley K."/>
            <person name="Muzny D."/>
            <person name="Gibbs R."/>
        </authorList>
    </citation>
    <scope>NUCLEOTIDE SEQUENCE</scope>
    <source>
        <strain evidence="2">Sampled in the wild</strain>
    </source>
</reference>
<feature type="region of interest" description="Disordered" evidence="1">
    <location>
        <begin position="1"/>
        <end position="31"/>
    </location>
</feature>
<feature type="compositionally biased region" description="Pro residues" evidence="1">
    <location>
        <begin position="75"/>
        <end position="90"/>
    </location>
</feature>
<comment type="caution">
    <text evidence="2">The sequence shown here is derived from an EMBL/GenBank/DDBJ whole genome shotgun (WGS) entry which is preliminary data.</text>
</comment>
<sequence length="141" mass="15377">MYVPLSHSCRKSTTPQIPSSSNIQHRPLQETRRHSRTMRILLFVVTFAVASEASGRVKRIVGGRTADRSPLSSPALPPTNLPPTHLPKPTPETTSAPLAVLFDSSGAVGARVHGITCPSFDIQQSDQEIELRVLRCIVEES</sequence>
<dbReference type="AlphaFoldDB" id="A0A8K0K9A5"/>
<keyword evidence="3" id="KW-1185">Reference proteome</keyword>
<feature type="region of interest" description="Disordered" evidence="1">
    <location>
        <begin position="60"/>
        <end position="97"/>
    </location>
</feature>
<feature type="compositionally biased region" description="Polar residues" evidence="1">
    <location>
        <begin position="11"/>
        <end position="24"/>
    </location>
</feature>
<dbReference type="EMBL" id="KZ308434">
    <property type="protein sequence ID" value="KAG8229560.1"/>
    <property type="molecule type" value="Genomic_DNA"/>
</dbReference>
<reference evidence="2" key="2">
    <citation type="submission" date="2017-10" db="EMBL/GenBank/DDBJ databases">
        <title>Ladona fulva Genome sequencing and assembly.</title>
        <authorList>
            <person name="Murali S."/>
            <person name="Richards S."/>
            <person name="Bandaranaike D."/>
            <person name="Bellair M."/>
            <person name="Blankenburg K."/>
            <person name="Chao H."/>
            <person name="Dinh H."/>
            <person name="Doddapaneni H."/>
            <person name="Dugan-Rocha S."/>
            <person name="Elkadiri S."/>
            <person name="Gnanaolivu R."/>
            <person name="Hernandez B."/>
            <person name="Skinner E."/>
            <person name="Javaid M."/>
            <person name="Lee S."/>
            <person name="Li M."/>
            <person name="Ming W."/>
            <person name="Munidasa M."/>
            <person name="Muniz J."/>
            <person name="Nguyen L."/>
            <person name="Hughes D."/>
            <person name="Osuji N."/>
            <person name="Pu L.-L."/>
            <person name="Puazo M."/>
            <person name="Qu C."/>
            <person name="Quiroz J."/>
            <person name="Raj R."/>
            <person name="Weissenberger G."/>
            <person name="Xin Y."/>
            <person name="Zou X."/>
            <person name="Han Y."/>
            <person name="Worley K."/>
            <person name="Muzny D."/>
            <person name="Gibbs R."/>
        </authorList>
    </citation>
    <scope>NUCLEOTIDE SEQUENCE</scope>
    <source>
        <strain evidence="2">Sampled in the wild</strain>
    </source>
</reference>
<evidence type="ECO:0000313" key="2">
    <source>
        <dbReference type="EMBL" id="KAG8229560.1"/>
    </source>
</evidence>
<dbReference type="Proteomes" id="UP000792457">
    <property type="component" value="Unassembled WGS sequence"/>
</dbReference>
<organism evidence="2 3">
    <name type="scientific">Ladona fulva</name>
    <name type="common">Scarce chaser dragonfly</name>
    <name type="synonym">Libellula fulva</name>
    <dbReference type="NCBI Taxonomy" id="123851"/>
    <lineage>
        <taxon>Eukaryota</taxon>
        <taxon>Metazoa</taxon>
        <taxon>Ecdysozoa</taxon>
        <taxon>Arthropoda</taxon>
        <taxon>Hexapoda</taxon>
        <taxon>Insecta</taxon>
        <taxon>Pterygota</taxon>
        <taxon>Palaeoptera</taxon>
        <taxon>Odonata</taxon>
        <taxon>Epiprocta</taxon>
        <taxon>Anisoptera</taxon>
        <taxon>Libelluloidea</taxon>
        <taxon>Libellulidae</taxon>
        <taxon>Ladona</taxon>
    </lineage>
</organism>
<evidence type="ECO:0000313" key="3">
    <source>
        <dbReference type="Proteomes" id="UP000792457"/>
    </source>
</evidence>
<accession>A0A8K0K9A5</accession>
<name>A0A8K0K9A5_LADFU</name>
<protein>
    <submittedName>
        <fullName evidence="2">Uncharacterized protein</fullName>
    </submittedName>
</protein>
<proteinExistence type="predicted"/>
<gene>
    <name evidence="2" type="ORF">J437_LFUL009034</name>
</gene>